<keyword evidence="2" id="KW-1185">Reference proteome</keyword>
<dbReference type="Proteomes" id="UP000070401">
    <property type="component" value="Unassembled WGS sequence"/>
</dbReference>
<dbReference type="AlphaFoldDB" id="A0A133NCU7"/>
<dbReference type="EMBL" id="LRPY01000261">
    <property type="protein sequence ID" value="KXA14115.1"/>
    <property type="molecule type" value="Genomic_DNA"/>
</dbReference>
<comment type="caution">
    <text evidence="1">The sequence shown here is derived from an EMBL/GenBank/DDBJ whole genome shotgun (WGS) entry which is preliminary data.</text>
</comment>
<gene>
    <name evidence="1" type="ORF">HMPREF3221_02325</name>
</gene>
<reference evidence="2" key="1">
    <citation type="submission" date="2016-01" db="EMBL/GenBank/DDBJ databases">
        <authorList>
            <person name="Mitreva M."/>
            <person name="Pepin K.H."/>
            <person name="Mihindukulasuriya K.A."/>
            <person name="Fulton R."/>
            <person name="Fronick C."/>
            <person name="O'Laughlin M."/>
            <person name="Miner T."/>
            <person name="Herter B."/>
            <person name="Rosa B.A."/>
            <person name="Cordes M."/>
            <person name="Tomlinson C."/>
            <person name="Wollam A."/>
            <person name="Palsikar V.B."/>
            <person name="Mardis E.R."/>
            <person name="Wilson R.K."/>
        </authorList>
    </citation>
    <scope>NUCLEOTIDE SEQUENCE [LARGE SCALE GENOMIC DNA]</scope>
    <source>
        <strain evidence="2">MJR7757B</strain>
    </source>
</reference>
<evidence type="ECO:0000313" key="2">
    <source>
        <dbReference type="Proteomes" id="UP000070401"/>
    </source>
</evidence>
<dbReference type="PATRIC" id="fig|851.8.peg.2346"/>
<name>A0A133NCU7_FUSNU</name>
<proteinExistence type="predicted"/>
<sequence>MGLVILGHLYLCRYYYGKLPSFFKEGFFSFWGERKKFYYL</sequence>
<protein>
    <submittedName>
        <fullName evidence="1">Uncharacterized protein</fullName>
    </submittedName>
</protein>
<evidence type="ECO:0000313" key="1">
    <source>
        <dbReference type="EMBL" id="KXA14115.1"/>
    </source>
</evidence>
<organism evidence="1 2">
    <name type="scientific">Fusobacterium nucleatum</name>
    <dbReference type="NCBI Taxonomy" id="851"/>
    <lineage>
        <taxon>Bacteria</taxon>
        <taxon>Fusobacteriati</taxon>
        <taxon>Fusobacteriota</taxon>
        <taxon>Fusobacteriia</taxon>
        <taxon>Fusobacteriales</taxon>
        <taxon>Fusobacteriaceae</taxon>
        <taxon>Fusobacterium</taxon>
    </lineage>
</organism>
<accession>A0A133NCU7</accession>